<dbReference type="SMART" id="SM00471">
    <property type="entry name" value="HDc"/>
    <property type="match status" value="1"/>
</dbReference>
<dbReference type="SUPFAM" id="SSF109604">
    <property type="entry name" value="HD-domain/PDEase-like"/>
    <property type="match status" value="1"/>
</dbReference>
<organism evidence="2 3">
    <name type="scientific">Thermosulfidibacter takaii (strain DSM 17441 / JCM 13301 / NBRC 103674 / ABI70S6)</name>
    <dbReference type="NCBI Taxonomy" id="1298851"/>
    <lineage>
        <taxon>Bacteria</taxon>
        <taxon>Pseudomonadati</taxon>
        <taxon>Thermosulfidibacterota</taxon>
        <taxon>Thermosulfidibacteria</taxon>
        <taxon>Thermosulfidibacterales</taxon>
        <taxon>Thermosulfidibacteraceae</taxon>
    </lineage>
</organism>
<dbReference type="GO" id="GO:0016787">
    <property type="term" value="F:hydrolase activity"/>
    <property type="evidence" value="ECO:0007669"/>
    <property type="project" value="UniProtKB-KW"/>
</dbReference>
<reference evidence="3" key="1">
    <citation type="journal article" date="2018" name="Science">
        <title>A primordial and reversible TCA cycle in a facultatively chemolithoautotrophic thermophile.</title>
        <authorList>
            <person name="Nunoura T."/>
            <person name="Chikaraishi Y."/>
            <person name="Izaki R."/>
            <person name="Suwa T."/>
            <person name="Sato T."/>
            <person name="Harada T."/>
            <person name="Mori K."/>
            <person name="Kato Y."/>
            <person name="Miyazaki M."/>
            <person name="Shimamura S."/>
            <person name="Yanagawa K."/>
            <person name="Shuto A."/>
            <person name="Ohkouchi N."/>
            <person name="Fujita N."/>
            <person name="Takaki Y."/>
            <person name="Atomi H."/>
            <person name="Takai K."/>
        </authorList>
    </citation>
    <scope>NUCLEOTIDE SEQUENCE [LARGE SCALE GENOMIC DNA]</scope>
    <source>
        <strain evidence="3">DSM 17441 / JCM 13301 / NBRC 103674 / ABI70S6</strain>
    </source>
</reference>
<proteinExistence type="predicted"/>
<evidence type="ECO:0000313" key="2">
    <source>
        <dbReference type="EMBL" id="BAT70972.1"/>
    </source>
</evidence>
<evidence type="ECO:0000259" key="1">
    <source>
        <dbReference type="PROSITE" id="PS51832"/>
    </source>
</evidence>
<accession>A0A0S3QRL0</accession>
<evidence type="ECO:0000313" key="3">
    <source>
        <dbReference type="Proteomes" id="UP000063234"/>
    </source>
</evidence>
<dbReference type="InterPro" id="IPR003607">
    <property type="entry name" value="HD/PDEase_dom"/>
</dbReference>
<dbReference type="Gene3D" id="1.10.3210.10">
    <property type="entry name" value="Hypothetical protein af1432"/>
    <property type="match status" value="1"/>
</dbReference>
<dbReference type="AlphaFoldDB" id="A0A0S3QRL0"/>
<dbReference type="STRING" id="1298851.TST_0162"/>
<keyword evidence="2" id="KW-0378">Hydrolase</keyword>
<dbReference type="Pfam" id="PF13487">
    <property type="entry name" value="HD_5"/>
    <property type="match status" value="1"/>
</dbReference>
<sequence length="322" mass="37410">MEVVVQVQVRKEDLVKVPISMLFANRHRGIDIYLLFDDKPLLYKDANLPITNEKISKLYELGITNVYISREDIGGYLKDLENELETRLLTGEPSLENLKRTFEILETLTDILLVTPDKDNLVRAESVSKKVIDYIEQHPRAAYLVAFVLQKDFKTAVHSTNVYFLTSGFAYHLGYRNNDLEKICVGAFFHDIGKAKLPKEILEKDSELHQQEYELLKKHTIFGYELLIQNELQDYAFAAYEHHELLDGSGYPRGLKNGEISTEAQIIQICDVYEAVTGYRPYKKSWTAFKALSLIRDDFVLKSKMDRDLYEEFVVFLFKNRM</sequence>
<feature type="domain" description="HD-GYP" evidence="1">
    <location>
        <begin position="133"/>
        <end position="322"/>
    </location>
</feature>
<dbReference type="PROSITE" id="PS51832">
    <property type="entry name" value="HD_GYP"/>
    <property type="match status" value="1"/>
</dbReference>
<dbReference type="EMBL" id="AP013035">
    <property type="protein sequence ID" value="BAT70972.1"/>
    <property type="molecule type" value="Genomic_DNA"/>
</dbReference>
<dbReference type="KEGG" id="ttk:TST_0162"/>
<keyword evidence="3" id="KW-1185">Reference proteome</keyword>
<dbReference type="PANTHER" id="PTHR43155">
    <property type="entry name" value="CYCLIC DI-GMP PHOSPHODIESTERASE PA4108-RELATED"/>
    <property type="match status" value="1"/>
</dbReference>
<dbReference type="Proteomes" id="UP000063234">
    <property type="component" value="Chromosome"/>
</dbReference>
<dbReference type="CDD" id="cd00077">
    <property type="entry name" value="HDc"/>
    <property type="match status" value="1"/>
</dbReference>
<name>A0A0S3QRL0_THET7</name>
<dbReference type="InterPro" id="IPR037522">
    <property type="entry name" value="HD_GYP_dom"/>
</dbReference>
<protein>
    <submittedName>
        <fullName evidence="2">Metal dependent phosphohydrolase</fullName>
    </submittedName>
</protein>
<gene>
    <name evidence="2" type="ORF">TST_0162</name>
</gene>
<dbReference type="PANTHER" id="PTHR43155:SF2">
    <property type="entry name" value="CYCLIC DI-GMP PHOSPHODIESTERASE PA4108"/>
    <property type="match status" value="1"/>
</dbReference>